<feature type="transmembrane region" description="Helical" evidence="1">
    <location>
        <begin position="47"/>
        <end position="64"/>
    </location>
</feature>
<evidence type="ECO:0000313" key="5">
    <source>
        <dbReference type="Proteomes" id="UP000199029"/>
    </source>
</evidence>
<organism evidence="4 5">
    <name type="scientific">Hymenobacter arizonensis</name>
    <name type="common">Siccationidurans arizonensis</name>
    <dbReference type="NCBI Taxonomy" id="1227077"/>
    <lineage>
        <taxon>Bacteria</taxon>
        <taxon>Pseudomonadati</taxon>
        <taxon>Bacteroidota</taxon>
        <taxon>Cytophagia</taxon>
        <taxon>Cytophagales</taxon>
        <taxon>Hymenobacteraceae</taxon>
        <taxon>Hymenobacter</taxon>
    </lineage>
</organism>
<dbReference type="Pfam" id="PF23543">
    <property type="entry name" value="DUF6688_C"/>
    <property type="match status" value="1"/>
</dbReference>
<dbReference type="OrthoDB" id="748630at2"/>
<keyword evidence="1" id="KW-0472">Membrane</keyword>
<feature type="domain" description="DUF6688" evidence="3">
    <location>
        <begin position="224"/>
        <end position="334"/>
    </location>
</feature>
<reference evidence="5" key="1">
    <citation type="submission" date="2016-10" db="EMBL/GenBank/DDBJ databases">
        <authorList>
            <person name="Varghese N."/>
            <person name="Submissions S."/>
        </authorList>
    </citation>
    <scope>NUCLEOTIDE SEQUENCE [LARGE SCALE GENOMIC DNA]</scope>
    <source>
        <strain evidence="5">OR362-8,ATCC BAA-1266,JCM 13504</strain>
    </source>
</reference>
<keyword evidence="1" id="KW-0812">Transmembrane</keyword>
<feature type="transmembrane region" description="Helical" evidence="1">
    <location>
        <begin position="71"/>
        <end position="94"/>
    </location>
</feature>
<dbReference type="RefSeq" id="WP_092673439.1">
    <property type="nucleotide sequence ID" value="NZ_FOXS01000003.1"/>
</dbReference>
<feature type="transmembrane region" description="Helical" evidence="1">
    <location>
        <begin position="16"/>
        <end position="35"/>
    </location>
</feature>
<evidence type="ECO:0000259" key="2">
    <source>
        <dbReference type="Pfam" id="PF20394"/>
    </source>
</evidence>
<dbReference type="InterPro" id="IPR046510">
    <property type="entry name" value="DUF6688_N"/>
</dbReference>
<dbReference type="InterPro" id="IPR056491">
    <property type="entry name" value="DUF6688_C"/>
</dbReference>
<keyword evidence="1" id="KW-1133">Transmembrane helix</keyword>
<evidence type="ECO:0000313" key="4">
    <source>
        <dbReference type="EMBL" id="SFQ48621.1"/>
    </source>
</evidence>
<feature type="transmembrane region" description="Helical" evidence="1">
    <location>
        <begin position="100"/>
        <end position="125"/>
    </location>
</feature>
<keyword evidence="5" id="KW-1185">Reference proteome</keyword>
<dbReference type="Pfam" id="PF20394">
    <property type="entry name" value="DUF6688"/>
    <property type="match status" value="1"/>
</dbReference>
<name>A0A1I5YWG7_HYMAR</name>
<protein>
    <submittedName>
        <fullName evidence="4">Uncharacterized protein</fullName>
    </submittedName>
</protein>
<dbReference type="Proteomes" id="UP000199029">
    <property type="component" value="Unassembled WGS sequence"/>
</dbReference>
<evidence type="ECO:0000256" key="1">
    <source>
        <dbReference type="SAM" id="Phobius"/>
    </source>
</evidence>
<evidence type="ECO:0000259" key="3">
    <source>
        <dbReference type="Pfam" id="PF23543"/>
    </source>
</evidence>
<feature type="transmembrane region" description="Helical" evidence="1">
    <location>
        <begin position="171"/>
        <end position="191"/>
    </location>
</feature>
<gene>
    <name evidence="4" type="ORF">SAMN04515668_2503</name>
</gene>
<feature type="domain" description="DUF6688" evidence="2">
    <location>
        <begin position="47"/>
        <end position="212"/>
    </location>
</feature>
<dbReference type="AlphaFoldDB" id="A0A1I5YWG7"/>
<accession>A0A1I5YWG7</accession>
<proteinExistence type="predicted"/>
<sequence length="343" mass="38280">MLQSESRAEPLPVQGFEKFALLVSPVLGWLSLTLFTEEAELLDWRHAFSVFAFLAASIGLYFVSRTKKERVAPLVLVLIPPALAAGGLLCVAQFVHYLPIAGIGAVLLLSPLFFFALFVLPAFALGPATVLLATQLYIQTTYNLRQAAEGTSLHPVLNRLHRFYFGHTNGAAHLLAFPFFVTVGQAVLLLAGQQPDSLLQSFLQSKDGLFSQGLCEQCVSTPNTEYICTIAGFGSHGLVKPLRWGHRHGHLIRVTRQLQVCNAFEELLSERLPRLQRVLRRGYDGLQIPVEKWKHVRAVANGLYLLIKPMEWGFLLALYCFDRQPESRIARQYLPAGFQELVK</sequence>
<dbReference type="EMBL" id="FOXS01000003">
    <property type="protein sequence ID" value="SFQ48621.1"/>
    <property type="molecule type" value="Genomic_DNA"/>
</dbReference>